<name>A0A562K4E7_SPHWJ</name>
<dbReference type="Proteomes" id="UP000316624">
    <property type="component" value="Unassembled WGS sequence"/>
</dbReference>
<dbReference type="AlphaFoldDB" id="A0A562K4E7"/>
<comment type="caution">
    <text evidence="1">The sequence shown here is derived from an EMBL/GenBank/DDBJ whole genome shotgun (WGS) entry which is preliminary data.</text>
</comment>
<dbReference type="EMBL" id="VLKK01000022">
    <property type="protein sequence ID" value="TWH90300.1"/>
    <property type="molecule type" value="Genomic_DNA"/>
</dbReference>
<organism evidence="1 2">
    <name type="scientific">Sphingobium wenxiniae (strain DSM 21828 / CGMCC 1.7748 / JZ-1)</name>
    <dbReference type="NCBI Taxonomy" id="595605"/>
    <lineage>
        <taxon>Bacteria</taxon>
        <taxon>Pseudomonadati</taxon>
        <taxon>Pseudomonadota</taxon>
        <taxon>Alphaproteobacteria</taxon>
        <taxon>Sphingomonadales</taxon>
        <taxon>Sphingomonadaceae</taxon>
        <taxon>Sphingobium</taxon>
    </lineage>
</organism>
<evidence type="ECO:0000313" key="1">
    <source>
        <dbReference type="EMBL" id="TWH90300.1"/>
    </source>
</evidence>
<protein>
    <submittedName>
        <fullName evidence="1">Uncharacterized protein</fullName>
    </submittedName>
</protein>
<reference evidence="1 2" key="1">
    <citation type="journal article" date="2015" name="Stand. Genomic Sci.">
        <title>Genomic Encyclopedia of Bacterial and Archaeal Type Strains, Phase III: the genomes of soil and plant-associated and newly described type strains.</title>
        <authorList>
            <person name="Whitman W.B."/>
            <person name="Woyke T."/>
            <person name="Klenk H.P."/>
            <person name="Zhou Y."/>
            <person name="Lilburn T.G."/>
            <person name="Beck B.J."/>
            <person name="De Vos P."/>
            <person name="Vandamme P."/>
            <person name="Eisen J.A."/>
            <person name="Garrity G."/>
            <person name="Hugenholtz P."/>
            <person name="Kyrpides N.C."/>
        </authorList>
    </citation>
    <scope>NUCLEOTIDE SEQUENCE [LARGE SCALE GENOMIC DNA]</scope>
    <source>
        <strain evidence="1 2">CGMCC 1.7748</strain>
    </source>
</reference>
<dbReference type="RefSeq" id="WP_145075434.1">
    <property type="nucleotide sequence ID" value="NZ_JACIIY010000024.1"/>
</dbReference>
<evidence type="ECO:0000313" key="2">
    <source>
        <dbReference type="Proteomes" id="UP000316624"/>
    </source>
</evidence>
<keyword evidence="2" id="KW-1185">Reference proteome</keyword>
<sequence>MSTHRIFAQLAFERALGNAAIDALQSAIDDKKQHDTATQWPNNPGFMELSGYDIEQASAELGAVIEDRLRDVLDGPGLANIERGERFHNPDLVAMVMDAKAKRQQPG</sequence>
<gene>
    <name evidence="1" type="ORF">IQ35_03583</name>
</gene>
<accession>A0A562K4E7</accession>
<proteinExistence type="predicted"/>